<evidence type="ECO:0000256" key="4">
    <source>
        <dbReference type="ARBA" id="ARBA00023157"/>
    </source>
</evidence>
<dbReference type="GO" id="GO:0005615">
    <property type="term" value="C:extracellular space"/>
    <property type="evidence" value="ECO:0007669"/>
    <property type="project" value="TreeGrafter"/>
</dbReference>
<dbReference type="EMBL" id="CACRXK020000724">
    <property type="protein sequence ID" value="CAB3984335.1"/>
    <property type="molecule type" value="Genomic_DNA"/>
</dbReference>
<dbReference type="GO" id="GO:0038098">
    <property type="term" value="P:sequestering of BMP from receptor via BMP binding"/>
    <property type="evidence" value="ECO:0007669"/>
    <property type="project" value="TreeGrafter"/>
</dbReference>
<gene>
    <name evidence="6" type="ORF">PACLA_8A031750</name>
</gene>
<dbReference type="Proteomes" id="UP001152795">
    <property type="component" value="Unassembled WGS sequence"/>
</dbReference>
<dbReference type="GO" id="GO:0048018">
    <property type="term" value="F:receptor ligand activity"/>
    <property type="evidence" value="ECO:0007669"/>
    <property type="project" value="TreeGrafter"/>
</dbReference>
<dbReference type="GO" id="GO:0009887">
    <property type="term" value="P:animal organ morphogenesis"/>
    <property type="evidence" value="ECO:0007669"/>
    <property type="project" value="TreeGrafter"/>
</dbReference>
<dbReference type="InterPro" id="IPR029034">
    <property type="entry name" value="Cystine-knot_cytokine"/>
</dbReference>
<organism evidence="6 7">
    <name type="scientific">Paramuricea clavata</name>
    <name type="common">Red gorgonian</name>
    <name type="synonym">Violescent sea-whip</name>
    <dbReference type="NCBI Taxonomy" id="317549"/>
    <lineage>
        <taxon>Eukaryota</taxon>
        <taxon>Metazoa</taxon>
        <taxon>Cnidaria</taxon>
        <taxon>Anthozoa</taxon>
        <taxon>Octocorallia</taxon>
        <taxon>Malacalcyonacea</taxon>
        <taxon>Plexauridae</taxon>
        <taxon>Paramuricea</taxon>
    </lineage>
</organism>
<keyword evidence="2" id="KW-0964">Secreted</keyword>
<comment type="subcellular location">
    <subcellularLocation>
        <location evidence="1">Secreted</location>
    </subcellularLocation>
</comment>
<evidence type="ECO:0000256" key="2">
    <source>
        <dbReference type="ARBA" id="ARBA00022525"/>
    </source>
</evidence>
<dbReference type="PROSITE" id="PS01225">
    <property type="entry name" value="CTCK_2"/>
    <property type="match status" value="1"/>
</dbReference>
<dbReference type="GO" id="GO:0036122">
    <property type="term" value="F:BMP binding"/>
    <property type="evidence" value="ECO:0007669"/>
    <property type="project" value="TreeGrafter"/>
</dbReference>
<dbReference type="InterPro" id="IPR004133">
    <property type="entry name" value="DAN_dom"/>
</dbReference>
<keyword evidence="7" id="KW-1185">Reference proteome</keyword>
<dbReference type="SUPFAM" id="SSF57501">
    <property type="entry name" value="Cystine-knot cytokines"/>
    <property type="match status" value="1"/>
</dbReference>
<evidence type="ECO:0000256" key="1">
    <source>
        <dbReference type="ARBA" id="ARBA00004613"/>
    </source>
</evidence>
<dbReference type="AlphaFoldDB" id="A0A7D9DGN5"/>
<evidence type="ECO:0000256" key="5">
    <source>
        <dbReference type="PROSITE-ProRule" id="PRU00039"/>
    </source>
</evidence>
<dbReference type="InterPro" id="IPR006207">
    <property type="entry name" value="Cys_knot_C"/>
</dbReference>
<comment type="caution">
    <text evidence="5">Lacks conserved residue(s) required for the propagation of feature annotation.</text>
</comment>
<dbReference type="OrthoDB" id="5963301at2759"/>
<evidence type="ECO:0000313" key="7">
    <source>
        <dbReference type="Proteomes" id="UP001152795"/>
    </source>
</evidence>
<dbReference type="Pfam" id="PF03045">
    <property type="entry name" value="DAN"/>
    <property type="match status" value="1"/>
</dbReference>
<name>A0A7D9DGN5_PARCT</name>
<reference evidence="6" key="1">
    <citation type="submission" date="2020-04" db="EMBL/GenBank/DDBJ databases">
        <authorList>
            <person name="Alioto T."/>
            <person name="Alioto T."/>
            <person name="Gomez Garrido J."/>
        </authorList>
    </citation>
    <scope>NUCLEOTIDE SEQUENCE</scope>
    <source>
        <strain evidence="6">A484AB</strain>
    </source>
</reference>
<protein>
    <submittedName>
        <fullName evidence="6">Uncharacterized protein</fullName>
    </submittedName>
</protein>
<evidence type="ECO:0000256" key="3">
    <source>
        <dbReference type="ARBA" id="ARBA00022729"/>
    </source>
</evidence>
<sequence>MARLYNVYMLFALVIFASLIRVEALLCYARDYDQDVSRGGCTTERIKVKACLGKCPSKEIPIDHYPFFWNDCKCCTPTAQTYVSVELNCNTGKITVKVPSATHCACQNCGRF</sequence>
<dbReference type="PANTHER" id="PTHR15283:SF4">
    <property type="entry name" value="BURSICON"/>
    <property type="match status" value="1"/>
</dbReference>
<dbReference type="SMART" id="SM00041">
    <property type="entry name" value="CT"/>
    <property type="match status" value="1"/>
</dbReference>
<comment type="caution">
    <text evidence="6">The sequence shown here is derived from an EMBL/GenBank/DDBJ whole genome shotgun (WGS) entry which is preliminary data.</text>
</comment>
<accession>A0A7D9DGN5</accession>
<dbReference type="Gene3D" id="2.10.90.10">
    <property type="entry name" value="Cystine-knot cytokines"/>
    <property type="match status" value="1"/>
</dbReference>
<proteinExistence type="predicted"/>
<evidence type="ECO:0000313" key="6">
    <source>
        <dbReference type="EMBL" id="CAB3984335.1"/>
    </source>
</evidence>
<dbReference type="PANTHER" id="PTHR15283">
    <property type="entry name" value="GREMLIN 1"/>
    <property type="match status" value="1"/>
</dbReference>
<keyword evidence="3" id="KW-0732">Signal</keyword>
<keyword evidence="4" id="KW-1015">Disulfide bond</keyword>